<accession>A0A6G4A420</accession>
<sequence length="104" mass="11573">MKLKYHEDVLLTQSLNKLLDEMPLLEPSGALTDRVMRSIHEPLHARKDASTRSRKKSDLVNGLVAAAATILLIQSGIVSRILTLDTEITQLSAYIHQISQILQS</sequence>
<dbReference type="EMBL" id="JAAIKC010000013">
    <property type="protein sequence ID" value="NEW09135.1"/>
    <property type="molecule type" value="Genomic_DNA"/>
</dbReference>
<organism evidence="2">
    <name type="scientific">Paenibacillus sp. SYP-B3998</name>
    <dbReference type="NCBI Taxonomy" id="2678564"/>
    <lineage>
        <taxon>Bacteria</taxon>
        <taxon>Bacillati</taxon>
        <taxon>Bacillota</taxon>
        <taxon>Bacilli</taxon>
        <taxon>Bacillales</taxon>
        <taxon>Paenibacillaceae</taxon>
        <taxon>Paenibacillus</taxon>
    </lineage>
</organism>
<reference evidence="2" key="1">
    <citation type="submission" date="2020-02" db="EMBL/GenBank/DDBJ databases">
        <authorList>
            <person name="Shen X.-R."/>
            <person name="Zhang Y.-X."/>
        </authorList>
    </citation>
    <scope>NUCLEOTIDE SEQUENCE</scope>
    <source>
        <strain evidence="2">SYP-B3998</strain>
    </source>
</reference>
<keyword evidence="1" id="KW-0472">Membrane</keyword>
<evidence type="ECO:0000256" key="1">
    <source>
        <dbReference type="SAM" id="Phobius"/>
    </source>
</evidence>
<dbReference type="RefSeq" id="WP_163952685.1">
    <property type="nucleotide sequence ID" value="NZ_JAAIKC010000013.1"/>
</dbReference>
<keyword evidence="1" id="KW-1133">Transmembrane helix</keyword>
<gene>
    <name evidence="2" type="ORF">GK047_24470</name>
</gene>
<comment type="caution">
    <text evidence="2">The sequence shown here is derived from an EMBL/GenBank/DDBJ whole genome shotgun (WGS) entry which is preliminary data.</text>
</comment>
<dbReference type="AlphaFoldDB" id="A0A6G4A420"/>
<name>A0A6G4A420_9BACL</name>
<keyword evidence="1" id="KW-0812">Transmembrane</keyword>
<protein>
    <submittedName>
        <fullName evidence="2">Uncharacterized protein</fullName>
    </submittedName>
</protein>
<feature type="transmembrane region" description="Helical" evidence="1">
    <location>
        <begin position="59"/>
        <end position="82"/>
    </location>
</feature>
<proteinExistence type="predicted"/>
<evidence type="ECO:0000313" key="2">
    <source>
        <dbReference type="EMBL" id="NEW09135.1"/>
    </source>
</evidence>